<dbReference type="OMA" id="DINCDIC"/>
<dbReference type="EMBL" id="LDAU01000151">
    <property type="protein sequence ID" value="KRX02881.1"/>
    <property type="molecule type" value="Genomic_DNA"/>
</dbReference>
<dbReference type="SMART" id="SM00320">
    <property type="entry name" value="WD40"/>
    <property type="match status" value="7"/>
</dbReference>
<evidence type="ECO:0000256" key="1">
    <source>
        <dbReference type="PROSITE-ProRule" id="PRU00221"/>
    </source>
</evidence>
<dbReference type="SUPFAM" id="SSF50998">
    <property type="entry name" value="Quinoprotein alcohol dehydrogenase-like"/>
    <property type="match status" value="1"/>
</dbReference>
<dbReference type="Gene3D" id="2.10.220.10">
    <property type="entry name" value="Hormone Receptor, Insulin-like Growth Factor Receptor 1, Chain A, domain 2"/>
    <property type="match status" value="2"/>
</dbReference>
<dbReference type="InterPro" id="IPR000742">
    <property type="entry name" value="EGF"/>
</dbReference>
<dbReference type="CDD" id="cd00064">
    <property type="entry name" value="FU"/>
    <property type="match status" value="5"/>
</dbReference>
<feature type="domain" description="EGF-like" evidence="2">
    <location>
        <begin position="618"/>
        <end position="651"/>
    </location>
</feature>
<feature type="repeat" description="WD" evidence="1">
    <location>
        <begin position="1287"/>
        <end position="1328"/>
    </location>
</feature>
<dbReference type="SUPFAM" id="SSF57184">
    <property type="entry name" value="Growth factor receptor domain"/>
    <property type="match status" value="4"/>
</dbReference>
<sequence>MEDNNCHICDSYTQLCSQCEAGLELISGKCQSTCENYQYYKQIDGECYENCEIGFYTDDQAGFCKQLTQCPYFNEISYRNFDKIKYVKQFNSTSYLLYGDFNYYENQVFTGAHISGINGVITDLELQIFISYGKDGILQQWNIQDSLNNTQINNYTNEIQKVIISKKYIQNHYIVQINEDNSFYVNDQNGEIFSLFLTDFDLNNLILLKFDDFYGVLLLAFEKDLVGYIMQNDGTFLLTYIYVQIDKQIQGFIYNQNYMIIYDIYGQIKVYSYDGTQFIYIQSITYDRPPIQGGIFIDTQNILIYGEILMQIDLGIGTVQDKLCNLKKVNYEHHDNPIQFLNYDPELQILTSFGQNGSIINWLDTQGKRVIFLDGEYSEVLNYYKSPYANQIFINYKGGIIKQYDLQNLLLIKKLEAVNQVQNWNGIFIDPTDTDILIAYNNDWLYYWQISTGQSVGYIQQTQGFQMAYKLNDMYIFGLNLNNGNILLWTKGEVDYGNTIIIIYFNDFIQNLYLLVCDPTCKTCYDKYSNNCLSCYDGYIINNYDQCDLCNQQCATCVGLLSNQCLSCYDGYFLDTSSETEYSSCIVCHSNCFTCVLNSKNCIACNSQYYLDNSVCYNCDALCLECYGPSSNNCLSCQSQFYLDSATDTCLGCDSSCLDCYGPNSNNCLSCMEQFYLDGSDTCQSCDLNCFECYGPLSNNCISCNDQFYLEATTETCEPCDVGCLQCSSSSNNCSSCDTGYTLSGNECQVQLNTCNDSNCVNCPTNNAICVECQFGYYSDGENCQICGSGCTDCEQNANHCTACIDKYYVDTTDYQCKWDGTCYHLCTTCGSEKYHNCNSCIDGYFLYFNRVCLDCDYTCLTCNGGLPQHCLTCDEVNYTYNNGNCIPIISPTCSDGFFDNGGVCEACYGGCKICTSADQNSCQDCDYKYYLDGNQCLPCSDINCDICPQNICYKCVQGYSQNYRNRCVESRRILKRQLLQDYKVDYKIQDYLKFGKVIEQSYFDEINYKLGIALQQDSIYFYDGEDFSIYQTYVFPSDKDQYICTLLQVRQNYDLLVAAYSNGLIVVWEYSNQNELYSYQFQNNVNSIGITDKYLYGYLFTANQLIVVYDLVNQELILSQLNEQPLIITYITLVPQENTIFIGFDSGEIGKFPFQKLNKQLLSPVGLDQDIQNILVIENLDILIIYSQNIYVYDYITLSNLHTYNGHNMSITKLIYAQTLQVLISIDNNSSQNIYVHDLTSFVSTELIGHTDTVFLSYVYQNYLYTISKDNTIIKWFLVSKSQLSVYTHTSEIICADFNESLKVLVVGDIDNNVFIYDIETDTQTFNFMINNNLAQVVIADNNKLSYIEKGQQFINLIQNLDQIIAFDIDNMYLLSFQAIQIDQINNISCKSIEVDNNIIVCQESIRISVIQQQSNSLSLVFQSSSIHLNFIQGILLDKNNKYSISYDQDGRVVIFQYNQPSCIISHNSLIHSAQIVQIELIQSNNMLITIGKDQYIKLFQYIDGSNNILMNLIANKVVFTGYSISGFQLIDSFSKVFLYQNELQTYKVIEINDLNNEIKQSFTVTDSENFVIYNEYLGLIFLYSRFQINIIDQTNYKNVNRIRNDDLYSIRQIMSIEQNYLLIIQTSYLQIYYYDLNNNFQKVLSFEYENTKLLDYNMVNNYHLKIFFIFYMGLIVSQK</sequence>
<evidence type="ECO:0000313" key="4">
    <source>
        <dbReference type="Proteomes" id="UP000054937"/>
    </source>
</evidence>
<feature type="domain" description="EGF-like" evidence="2">
    <location>
        <begin position="652"/>
        <end position="684"/>
    </location>
</feature>
<dbReference type="OrthoDB" id="25879at2759"/>
<evidence type="ECO:0000313" key="3">
    <source>
        <dbReference type="EMBL" id="KRX02881.1"/>
    </source>
</evidence>
<dbReference type="InterPro" id="IPR011047">
    <property type="entry name" value="Quinoprotein_ADH-like_sf"/>
</dbReference>
<evidence type="ECO:0000259" key="2">
    <source>
        <dbReference type="SMART" id="SM00181"/>
    </source>
</evidence>
<dbReference type="InterPro" id="IPR009030">
    <property type="entry name" value="Growth_fac_rcpt_cys_sf"/>
</dbReference>
<feature type="domain" description="EGF-like" evidence="2">
    <location>
        <begin position="516"/>
        <end position="548"/>
    </location>
</feature>
<dbReference type="InParanoid" id="A0A0V0QLD7"/>
<dbReference type="SMART" id="SM00261">
    <property type="entry name" value="FU"/>
    <property type="match status" value="9"/>
</dbReference>
<keyword evidence="4" id="KW-1185">Reference proteome</keyword>
<dbReference type="InterPro" id="IPR052798">
    <property type="entry name" value="Giardia_VSA"/>
</dbReference>
<dbReference type="InterPro" id="IPR015943">
    <property type="entry name" value="WD40/YVTN_repeat-like_dom_sf"/>
</dbReference>
<dbReference type="Gene3D" id="2.130.10.10">
    <property type="entry name" value="YVTN repeat-like/Quinoprotein amine dehydrogenase"/>
    <property type="match status" value="3"/>
</dbReference>
<name>A0A0V0QLD7_PSEPJ</name>
<feature type="domain" description="EGF-like" evidence="2">
    <location>
        <begin position="587"/>
        <end position="617"/>
    </location>
</feature>
<feature type="domain" description="EGF-like" evidence="2">
    <location>
        <begin position="549"/>
        <end position="586"/>
    </location>
</feature>
<protein>
    <submittedName>
        <fullName evidence="3">WD40-repeat-containing domain</fullName>
    </submittedName>
</protein>
<comment type="caution">
    <text evidence="3">The sequence shown here is derived from an EMBL/GenBank/DDBJ whole genome shotgun (WGS) entry which is preliminary data.</text>
</comment>
<proteinExistence type="predicted"/>
<feature type="domain" description="EGF-like" evidence="2">
    <location>
        <begin position="685"/>
        <end position="718"/>
    </location>
</feature>
<gene>
    <name evidence="3" type="ORF">PPERSA_04084</name>
</gene>
<dbReference type="InterPro" id="IPR006212">
    <property type="entry name" value="Furin_repeat"/>
</dbReference>
<keyword evidence="1" id="KW-0853">WD repeat</keyword>
<dbReference type="SMART" id="SM00181">
    <property type="entry name" value="EGF"/>
    <property type="match status" value="10"/>
</dbReference>
<organism evidence="3 4">
    <name type="scientific">Pseudocohnilembus persalinus</name>
    <name type="common">Ciliate</name>
    <dbReference type="NCBI Taxonomy" id="266149"/>
    <lineage>
        <taxon>Eukaryota</taxon>
        <taxon>Sar</taxon>
        <taxon>Alveolata</taxon>
        <taxon>Ciliophora</taxon>
        <taxon>Intramacronucleata</taxon>
        <taxon>Oligohymenophorea</taxon>
        <taxon>Scuticociliatia</taxon>
        <taxon>Philasterida</taxon>
        <taxon>Pseudocohnilembidae</taxon>
        <taxon>Pseudocohnilembus</taxon>
    </lineage>
</organism>
<dbReference type="InterPro" id="IPR001680">
    <property type="entry name" value="WD40_rpt"/>
</dbReference>
<dbReference type="SUPFAM" id="SSF50978">
    <property type="entry name" value="WD40 repeat-like"/>
    <property type="match status" value="2"/>
</dbReference>
<feature type="domain" description="EGF-like" evidence="2">
    <location>
        <begin position="939"/>
        <end position="969"/>
    </location>
</feature>
<feature type="domain" description="EGF-like" evidence="2">
    <location>
        <begin position="719"/>
        <end position="749"/>
    </location>
</feature>
<reference evidence="3 4" key="1">
    <citation type="journal article" date="2015" name="Sci. Rep.">
        <title>Genome of the facultative scuticociliatosis pathogen Pseudocohnilembus persalinus provides insight into its virulence through horizontal gene transfer.</title>
        <authorList>
            <person name="Xiong J."/>
            <person name="Wang G."/>
            <person name="Cheng J."/>
            <person name="Tian M."/>
            <person name="Pan X."/>
            <person name="Warren A."/>
            <person name="Jiang C."/>
            <person name="Yuan D."/>
            <person name="Miao W."/>
        </authorList>
    </citation>
    <scope>NUCLEOTIDE SEQUENCE [LARGE SCALE GENOMIC DNA]</scope>
    <source>
        <strain evidence="3">36N120E</strain>
    </source>
</reference>
<dbReference type="InterPro" id="IPR036322">
    <property type="entry name" value="WD40_repeat_dom_sf"/>
</dbReference>
<feature type="domain" description="EGF-like" evidence="2">
    <location>
        <begin position="754"/>
        <end position="785"/>
    </location>
</feature>
<dbReference type="PROSITE" id="PS50082">
    <property type="entry name" value="WD_REPEATS_2"/>
    <property type="match status" value="1"/>
</dbReference>
<accession>A0A0V0QLD7</accession>
<feature type="domain" description="EGF-like" evidence="2">
    <location>
        <begin position="907"/>
        <end position="938"/>
    </location>
</feature>
<dbReference type="PANTHER" id="PTHR23275">
    <property type="entry name" value="CABRIOLET.-RELATED"/>
    <property type="match status" value="1"/>
</dbReference>
<dbReference type="Proteomes" id="UP000054937">
    <property type="component" value="Unassembled WGS sequence"/>
</dbReference>